<dbReference type="GO" id="GO:0061630">
    <property type="term" value="F:ubiquitin protein ligase activity"/>
    <property type="evidence" value="ECO:0007669"/>
    <property type="project" value="TreeGrafter"/>
</dbReference>
<dbReference type="Pfam" id="PF13639">
    <property type="entry name" value="zf-RING_2"/>
    <property type="match status" value="1"/>
</dbReference>
<evidence type="ECO:0000313" key="6">
    <source>
        <dbReference type="Proteomes" id="UP000232323"/>
    </source>
</evidence>
<dbReference type="Proteomes" id="UP000232323">
    <property type="component" value="Unassembled WGS sequence"/>
</dbReference>
<dbReference type="GO" id="GO:0005737">
    <property type="term" value="C:cytoplasm"/>
    <property type="evidence" value="ECO:0007669"/>
    <property type="project" value="TreeGrafter"/>
</dbReference>
<feature type="region of interest" description="Disordered" evidence="2">
    <location>
        <begin position="123"/>
        <end position="143"/>
    </location>
</feature>
<keyword evidence="1" id="KW-0479">Metal-binding</keyword>
<organism evidence="5 6">
    <name type="scientific">Chlamydomonas eustigma</name>
    <dbReference type="NCBI Taxonomy" id="1157962"/>
    <lineage>
        <taxon>Eukaryota</taxon>
        <taxon>Viridiplantae</taxon>
        <taxon>Chlorophyta</taxon>
        <taxon>core chlorophytes</taxon>
        <taxon>Chlorophyceae</taxon>
        <taxon>CS clade</taxon>
        <taxon>Chlamydomonadales</taxon>
        <taxon>Chlamydomonadaceae</taxon>
        <taxon>Chlamydomonas</taxon>
    </lineage>
</organism>
<comment type="caution">
    <text evidence="5">The sequence shown here is derived from an EMBL/GenBank/DDBJ whole genome shotgun (WGS) entry which is preliminary data.</text>
</comment>
<keyword evidence="3" id="KW-0472">Membrane</keyword>
<proteinExistence type="predicted"/>
<dbReference type="SUPFAM" id="SSF57850">
    <property type="entry name" value="RING/U-box"/>
    <property type="match status" value="1"/>
</dbReference>
<dbReference type="PANTHER" id="PTHR22765:SF416">
    <property type="entry name" value="E3 UBIQUITIN-PROTEIN LIGASE GODZILLA"/>
    <property type="match status" value="1"/>
</dbReference>
<dbReference type="PANTHER" id="PTHR22765">
    <property type="entry name" value="RING FINGER AND PROTEASE ASSOCIATED DOMAIN-CONTAINING"/>
    <property type="match status" value="1"/>
</dbReference>
<gene>
    <name evidence="5" type="ORF">CEUSTIGMA_g6086.t1</name>
</gene>
<dbReference type="AlphaFoldDB" id="A0A250X6E9"/>
<feature type="transmembrane region" description="Helical" evidence="3">
    <location>
        <begin position="41"/>
        <end position="65"/>
    </location>
</feature>
<dbReference type="PROSITE" id="PS50089">
    <property type="entry name" value="ZF_RING_2"/>
    <property type="match status" value="1"/>
</dbReference>
<evidence type="ECO:0000259" key="4">
    <source>
        <dbReference type="PROSITE" id="PS50089"/>
    </source>
</evidence>
<name>A0A250X6E9_9CHLO</name>
<dbReference type="SMART" id="SM00184">
    <property type="entry name" value="RING"/>
    <property type="match status" value="1"/>
</dbReference>
<accession>A0A250X6E9</accession>
<evidence type="ECO:0000313" key="5">
    <source>
        <dbReference type="EMBL" id="GAX78648.1"/>
    </source>
</evidence>
<dbReference type="GO" id="GO:0008270">
    <property type="term" value="F:zinc ion binding"/>
    <property type="evidence" value="ECO:0007669"/>
    <property type="project" value="UniProtKB-KW"/>
</dbReference>
<keyword evidence="1" id="KW-0863">Zinc-finger</keyword>
<dbReference type="GO" id="GO:0006511">
    <property type="term" value="P:ubiquitin-dependent protein catabolic process"/>
    <property type="evidence" value="ECO:0007669"/>
    <property type="project" value="TreeGrafter"/>
</dbReference>
<dbReference type="FunFam" id="3.30.40.10:FF:000388">
    <property type="entry name" value="Putative RING zinc finger domain superfamily protein"/>
    <property type="match status" value="1"/>
</dbReference>
<dbReference type="InterPro" id="IPR051826">
    <property type="entry name" value="E3_ubiquitin-ligase_domain"/>
</dbReference>
<keyword evidence="1" id="KW-0862">Zinc</keyword>
<dbReference type="EMBL" id="BEGY01000034">
    <property type="protein sequence ID" value="GAX78648.1"/>
    <property type="molecule type" value="Genomic_DNA"/>
</dbReference>
<evidence type="ECO:0000256" key="3">
    <source>
        <dbReference type="SAM" id="Phobius"/>
    </source>
</evidence>
<dbReference type="STRING" id="1157962.A0A250X6E9"/>
<protein>
    <recommendedName>
        <fullName evidence="4">RING-type domain-containing protein</fullName>
    </recommendedName>
</protein>
<keyword evidence="3" id="KW-1133">Transmembrane helix</keyword>
<evidence type="ECO:0000256" key="2">
    <source>
        <dbReference type="SAM" id="MobiDB-lite"/>
    </source>
</evidence>
<reference evidence="5 6" key="1">
    <citation type="submission" date="2017-08" db="EMBL/GenBank/DDBJ databases">
        <title>Acidophilic green algal genome provides insights into adaptation to an acidic environment.</title>
        <authorList>
            <person name="Hirooka S."/>
            <person name="Hirose Y."/>
            <person name="Kanesaki Y."/>
            <person name="Higuchi S."/>
            <person name="Fujiwara T."/>
            <person name="Onuma R."/>
            <person name="Era A."/>
            <person name="Ohbayashi R."/>
            <person name="Uzuka A."/>
            <person name="Nozaki H."/>
            <person name="Yoshikawa H."/>
            <person name="Miyagishima S.Y."/>
        </authorList>
    </citation>
    <scope>NUCLEOTIDE SEQUENCE [LARGE SCALE GENOMIC DNA]</scope>
    <source>
        <strain evidence="5 6">NIES-2499</strain>
    </source>
</reference>
<sequence>MASNLSAYSPALSPSAPSPSPFFPPTPNPFFSAPANSTNIVLTYMIGVFGGLFLIAGVFIIDRLLKLCLGRVRRGQEDQSGLPLQSVAVIGTTRRSHFEEGVPLQILDKLTVRTYFRQHQKQQQALVSQPNATTENSTCSNIKPSPSMELLSKRCFDDKDIVICQDDSPACAVTTMTSETHGDSTDGTDVGMGSGHCTSSDQSATSPAAMVTAVESEEAQAGAMECQAVNIEDKDSQCTVCLLDYEDGELLRQLPCKHEFHKDCIDSWMCNHKTCPICRCEVV</sequence>
<dbReference type="InterPro" id="IPR013083">
    <property type="entry name" value="Znf_RING/FYVE/PHD"/>
</dbReference>
<keyword evidence="6" id="KW-1185">Reference proteome</keyword>
<dbReference type="InterPro" id="IPR001841">
    <property type="entry name" value="Znf_RING"/>
</dbReference>
<dbReference type="Gene3D" id="3.30.40.10">
    <property type="entry name" value="Zinc/RING finger domain, C3HC4 (zinc finger)"/>
    <property type="match status" value="1"/>
</dbReference>
<feature type="domain" description="RING-type" evidence="4">
    <location>
        <begin position="238"/>
        <end position="279"/>
    </location>
</feature>
<dbReference type="OrthoDB" id="548632at2759"/>
<evidence type="ECO:0000256" key="1">
    <source>
        <dbReference type="PROSITE-ProRule" id="PRU00175"/>
    </source>
</evidence>
<keyword evidence="3" id="KW-0812">Transmembrane</keyword>